<feature type="transmembrane region" description="Helical" evidence="8">
    <location>
        <begin position="21"/>
        <end position="40"/>
    </location>
</feature>
<feature type="transmembrane region" description="Helical" evidence="8">
    <location>
        <begin position="89"/>
        <end position="109"/>
    </location>
</feature>
<evidence type="ECO:0000256" key="8">
    <source>
        <dbReference type="SAM" id="Phobius"/>
    </source>
</evidence>
<feature type="transmembrane region" description="Helical" evidence="8">
    <location>
        <begin position="262"/>
        <end position="285"/>
    </location>
</feature>
<dbReference type="InterPro" id="IPR038731">
    <property type="entry name" value="RgtA/B/C-like"/>
</dbReference>
<feature type="transmembrane region" description="Helical" evidence="8">
    <location>
        <begin position="121"/>
        <end position="140"/>
    </location>
</feature>
<accession>A0A2N3XVI7</accession>
<dbReference type="PANTHER" id="PTHR33908">
    <property type="entry name" value="MANNOSYLTRANSFERASE YKCB-RELATED"/>
    <property type="match status" value="1"/>
</dbReference>
<comment type="caution">
    <text evidence="10">The sequence shown here is derived from an EMBL/GenBank/DDBJ whole genome shotgun (WGS) entry which is preliminary data.</text>
</comment>
<dbReference type="Pfam" id="PF13231">
    <property type="entry name" value="PMT_2"/>
    <property type="match status" value="1"/>
</dbReference>
<evidence type="ECO:0000256" key="1">
    <source>
        <dbReference type="ARBA" id="ARBA00004651"/>
    </source>
</evidence>
<evidence type="ECO:0000256" key="7">
    <source>
        <dbReference type="ARBA" id="ARBA00023136"/>
    </source>
</evidence>
<feature type="transmembrane region" description="Helical" evidence="8">
    <location>
        <begin position="292"/>
        <end position="309"/>
    </location>
</feature>
<dbReference type="AlphaFoldDB" id="A0A2N3XVI7"/>
<dbReference type="Proteomes" id="UP000233786">
    <property type="component" value="Unassembled WGS sequence"/>
</dbReference>
<evidence type="ECO:0000256" key="4">
    <source>
        <dbReference type="ARBA" id="ARBA00022679"/>
    </source>
</evidence>
<dbReference type="GO" id="GO:0005886">
    <property type="term" value="C:plasma membrane"/>
    <property type="evidence" value="ECO:0007669"/>
    <property type="project" value="UniProtKB-SubCell"/>
</dbReference>
<dbReference type="EMBL" id="PJNB01000001">
    <property type="protein sequence ID" value="PKW14676.1"/>
    <property type="molecule type" value="Genomic_DNA"/>
</dbReference>
<evidence type="ECO:0000256" key="2">
    <source>
        <dbReference type="ARBA" id="ARBA00022475"/>
    </source>
</evidence>
<keyword evidence="4" id="KW-0808">Transferase</keyword>
<dbReference type="RefSeq" id="WP_010693707.1">
    <property type="nucleotide sequence ID" value="NZ_CP061007.1"/>
</dbReference>
<proteinExistence type="predicted"/>
<organism evidence="10 11">
    <name type="scientific">Saccharopolyspora spinosa</name>
    <dbReference type="NCBI Taxonomy" id="60894"/>
    <lineage>
        <taxon>Bacteria</taxon>
        <taxon>Bacillati</taxon>
        <taxon>Actinomycetota</taxon>
        <taxon>Actinomycetes</taxon>
        <taxon>Pseudonocardiales</taxon>
        <taxon>Pseudonocardiaceae</taxon>
        <taxon>Saccharopolyspora</taxon>
    </lineage>
</organism>
<keyword evidence="5 8" id="KW-0812">Transmembrane</keyword>
<protein>
    <submittedName>
        <fullName evidence="10">Dolichyl-phosphate-mannose-protein mannosyltransferase</fullName>
    </submittedName>
</protein>
<dbReference type="STRING" id="994479.GCA_000194155_01766"/>
<feature type="domain" description="Glycosyltransferase RgtA/B/C/D-like" evidence="9">
    <location>
        <begin position="67"/>
        <end position="232"/>
    </location>
</feature>
<evidence type="ECO:0000256" key="6">
    <source>
        <dbReference type="ARBA" id="ARBA00022989"/>
    </source>
</evidence>
<comment type="subcellular location">
    <subcellularLocation>
        <location evidence="1">Cell membrane</location>
        <topology evidence="1">Multi-pass membrane protein</topology>
    </subcellularLocation>
</comment>
<gene>
    <name evidence="10" type="ORF">A8926_2310</name>
</gene>
<name>A0A2N3XVI7_SACSN</name>
<feature type="transmembrane region" description="Helical" evidence="8">
    <location>
        <begin position="172"/>
        <end position="203"/>
    </location>
</feature>
<sequence length="490" mass="53181">MRAELLSPQPAPPAEPELPPLAKWPVFTIAGLVAAAQLAFSPFGGFWIDEAYMLAAGKHHLDWGYVDQPPLAPLIAAAMDWIAPGSMPVLRLPAVLATAALVVLTALLAREFGGDRRAQSLAAGAGATGLWTAMVGHWITPYTFEPLLWLLLTWTLVRWVRLRDLGQPDDRLLLLFGVLLGINMQLKFQVAILCVALLISVLVVGPRDVLSRPKFWGGVGIAAVIAAPTVLWQALHGWPQLQMAAVVAEESPMLSGGRSGTAVTLVLYAGVAGAALFLFGLWRLVRNPELRSYRFLAITTLLLYVFFVATAARPYYLIGLYGVSIAAGAVGFQRRRESRRTRFGWMAWPVYALSAAVAGYMLSVSLMVTPMFGVPTADSLARDASAAYAALPTEQRSHTAVMADSYVIASMLEVGAARHELPEVFSPHRGYGYFPPPTERIESVLVVGDSTALRQQFAEVRQVGTGEVPIWLCTGKRGTWAEIWPQLKSL</sequence>
<evidence type="ECO:0000256" key="5">
    <source>
        <dbReference type="ARBA" id="ARBA00022692"/>
    </source>
</evidence>
<evidence type="ECO:0000313" key="10">
    <source>
        <dbReference type="EMBL" id="PKW14676.1"/>
    </source>
</evidence>
<dbReference type="GO" id="GO:0009103">
    <property type="term" value="P:lipopolysaccharide biosynthetic process"/>
    <property type="evidence" value="ECO:0007669"/>
    <property type="project" value="UniProtKB-ARBA"/>
</dbReference>
<evidence type="ECO:0000313" key="11">
    <source>
        <dbReference type="Proteomes" id="UP000233786"/>
    </source>
</evidence>
<dbReference type="InterPro" id="IPR050297">
    <property type="entry name" value="LipidA_mod_glycosyltrf_83"/>
</dbReference>
<feature type="transmembrane region" description="Helical" evidence="8">
    <location>
        <begin position="315"/>
        <end position="333"/>
    </location>
</feature>
<dbReference type="GO" id="GO:0016763">
    <property type="term" value="F:pentosyltransferase activity"/>
    <property type="evidence" value="ECO:0007669"/>
    <property type="project" value="TreeGrafter"/>
</dbReference>
<feature type="transmembrane region" description="Helical" evidence="8">
    <location>
        <begin position="345"/>
        <end position="368"/>
    </location>
</feature>
<keyword evidence="7 8" id="KW-0472">Membrane</keyword>
<keyword evidence="6 8" id="KW-1133">Transmembrane helix</keyword>
<keyword evidence="11" id="KW-1185">Reference proteome</keyword>
<keyword evidence="2" id="KW-1003">Cell membrane</keyword>
<dbReference type="OrthoDB" id="5166595at2"/>
<keyword evidence="3 10" id="KW-0328">Glycosyltransferase</keyword>
<evidence type="ECO:0000259" key="9">
    <source>
        <dbReference type="Pfam" id="PF13231"/>
    </source>
</evidence>
<evidence type="ECO:0000256" key="3">
    <source>
        <dbReference type="ARBA" id="ARBA00022676"/>
    </source>
</evidence>
<feature type="transmembrane region" description="Helical" evidence="8">
    <location>
        <begin position="215"/>
        <end position="235"/>
    </location>
</feature>
<dbReference type="PANTHER" id="PTHR33908:SF11">
    <property type="entry name" value="MEMBRANE PROTEIN"/>
    <property type="match status" value="1"/>
</dbReference>
<reference evidence="10" key="1">
    <citation type="submission" date="2017-12" db="EMBL/GenBank/DDBJ databases">
        <title>Sequencing the genomes of 1000 Actinobacteria strains.</title>
        <authorList>
            <person name="Klenk H.-P."/>
        </authorList>
    </citation>
    <scope>NUCLEOTIDE SEQUENCE [LARGE SCALE GENOMIC DNA]</scope>
    <source>
        <strain evidence="10">DSM 44228</strain>
    </source>
</reference>